<dbReference type="InterPro" id="IPR016039">
    <property type="entry name" value="Thiolase-like"/>
</dbReference>
<dbReference type="SUPFAM" id="SSF53901">
    <property type="entry name" value="Thiolase-like"/>
    <property type="match status" value="1"/>
</dbReference>
<dbReference type="Pfam" id="PF02803">
    <property type="entry name" value="Thiolase_C"/>
    <property type="match status" value="1"/>
</dbReference>
<evidence type="ECO:0000256" key="2">
    <source>
        <dbReference type="ARBA" id="ARBA00022679"/>
    </source>
</evidence>
<evidence type="ECO:0000259" key="4">
    <source>
        <dbReference type="Pfam" id="PF02803"/>
    </source>
</evidence>
<protein>
    <submittedName>
        <fullName evidence="5">Putative acetyl-CoA acetyltransferase, cytosolic 2</fullName>
    </submittedName>
</protein>
<evidence type="ECO:0000256" key="1">
    <source>
        <dbReference type="ARBA" id="ARBA00010982"/>
    </source>
</evidence>
<dbReference type="PANTHER" id="PTHR18919">
    <property type="entry name" value="ACETYL-COA C-ACYLTRANSFERASE"/>
    <property type="match status" value="1"/>
</dbReference>
<comment type="similarity">
    <text evidence="1">Belongs to the thiolase-like superfamily. Thiolase family.</text>
</comment>
<evidence type="ECO:0000256" key="3">
    <source>
        <dbReference type="ARBA" id="ARBA00023315"/>
    </source>
</evidence>
<dbReference type="Gene3D" id="3.40.47.10">
    <property type="match status" value="1"/>
</dbReference>
<dbReference type="InterPro" id="IPR020617">
    <property type="entry name" value="Thiolase_C"/>
</dbReference>
<proteinExistence type="inferred from homology"/>
<accession>A0A438CLQ6</accession>
<dbReference type="EMBL" id="QGNW01002179">
    <property type="protein sequence ID" value="RVW24135.1"/>
    <property type="molecule type" value="Genomic_DNA"/>
</dbReference>
<keyword evidence="3" id="KW-0012">Acyltransferase</keyword>
<keyword evidence="2 5" id="KW-0808">Transferase</keyword>
<dbReference type="Gene3D" id="3.30.360.10">
    <property type="entry name" value="Dihydrodipicolinate Reductase, domain 2"/>
    <property type="match status" value="1"/>
</dbReference>
<feature type="domain" description="Thiolase C-terminal" evidence="4">
    <location>
        <begin position="23"/>
        <end position="74"/>
    </location>
</feature>
<gene>
    <name evidence="5" type="primary">VvCHDh000008_4</name>
    <name evidence="5" type="ORF">CK203_088773</name>
</gene>
<comment type="caution">
    <text evidence="5">The sequence shown here is derived from an EMBL/GenBank/DDBJ whole genome shotgun (WGS) entry which is preliminary data.</text>
</comment>
<sequence>MVCDGAATLVLGSGKKAVELRLQAPELFTTTPALAIPKAISNAGLKASQIDYYEINEAFAVVALANQKLLALDPLADSSSIVGCGLGFELLGFQVTRGFGGFSALNVGMKIPPESAPKGFTGVLDRKGVENFSFLRRCASGYLLCAVYLEEAASISGNLLLQEEQVTGMFPLDSFILCSHIFVFLAEYEGNLKEILGYTKDDVVSSDFVGDCRRRCCEVKRPCNSSLQLTRRELSLASQESFLFMCFSWLRRRWNSPVIIVGAEDEEYQLTMEDIDSSFVFMYIL</sequence>
<dbReference type="GO" id="GO:0016747">
    <property type="term" value="F:acyltransferase activity, transferring groups other than amino-acyl groups"/>
    <property type="evidence" value="ECO:0007669"/>
    <property type="project" value="InterPro"/>
</dbReference>
<organism evidence="5 6">
    <name type="scientific">Vitis vinifera</name>
    <name type="common">Grape</name>
    <dbReference type="NCBI Taxonomy" id="29760"/>
    <lineage>
        <taxon>Eukaryota</taxon>
        <taxon>Viridiplantae</taxon>
        <taxon>Streptophyta</taxon>
        <taxon>Embryophyta</taxon>
        <taxon>Tracheophyta</taxon>
        <taxon>Spermatophyta</taxon>
        <taxon>Magnoliopsida</taxon>
        <taxon>eudicotyledons</taxon>
        <taxon>Gunneridae</taxon>
        <taxon>Pentapetalae</taxon>
        <taxon>rosids</taxon>
        <taxon>Vitales</taxon>
        <taxon>Vitaceae</taxon>
        <taxon>Viteae</taxon>
        <taxon>Vitis</taxon>
    </lineage>
</organism>
<name>A0A438CLQ6_VITVI</name>
<evidence type="ECO:0000313" key="6">
    <source>
        <dbReference type="Proteomes" id="UP000288805"/>
    </source>
</evidence>
<reference evidence="5 6" key="1">
    <citation type="journal article" date="2018" name="PLoS Genet.">
        <title>Population sequencing reveals clonal diversity and ancestral inbreeding in the grapevine cultivar Chardonnay.</title>
        <authorList>
            <person name="Roach M.J."/>
            <person name="Johnson D.L."/>
            <person name="Bohlmann J."/>
            <person name="van Vuuren H.J."/>
            <person name="Jones S.J."/>
            <person name="Pretorius I.S."/>
            <person name="Schmidt S.A."/>
            <person name="Borneman A.R."/>
        </authorList>
    </citation>
    <scope>NUCLEOTIDE SEQUENCE [LARGE SCALE GENOMIC DNA]</scope>
    <source>
        <strain evidence="6">cv. Chardonnay</strain>
        <tissue evidence="5">Leaf</tissue>
    </source>
</reference>
<dbReference type="PANTHER" id="PTHR18919:SF161">
    <property type="entry name" value="ACETYL-COA ACETYLTRANSFERASE 2"/>
    <property type="match status" value="1"/>
</dbReference>
<evidence type="ECO:0000313" key="5">
    <source>
        <dbReference type="EMBL" id="RVW24135.1"/>
    </source>
</evidence>
<dbReference type="Proteomes" id="UP000288805">
    <property type="component" value="Unassembled WGS sequence"/>
</dbReference>
<dbReference type="AlphaFoldDB" id="A0A438CLQ6"/>